<organism evidence="1">
    <name type="scientific">marine metagenome</name>
    <dbReference type="NCBI Taxonomy" id="408172"/>
    <lineage>
        <taxon>unclassified sequences</taxon>
        <taxon>metagenomes</taxon>
        <taxon>ecological metagenomes</taxon>
    </lineage>
</organism>
<proteinExistence type="predicted"/>
<evidence type="ECO:0000313" key="1">
    <source>
        <dbReference type="EMBL" id="SVE60489.1"/>
    </source>
</evidence>
<sequence>FLFSVGSTALVYFSLRRINQYEGLIIEFQNIIEFATTKMKQVDAKGHYESDDETGFFFQQLKDIQELLNGIFENEEIKENSSSAEEEK</sequence>
<protein>
    <submittedName>
        <fullName evidence="1">Uncharacterized protein</fullName>
    </submittedName>
</protein>
<dbReference type="EMBL" id="UINC01228955">
    <property type="protein sequence ID" value="SVE60489.1"/>
    <property type="molecule type" value="Genomic_DNA"/>
</dbReference>
<dbReference type="AlphaFoldDB" id="A0A383EV19"/>
<name>A0A383EV19_9ZZZZ</name>
<accession>A0A383EV19</accession>
<feature type="non-terminal residue" evidence="1">
    <location>
        <position position="1"/>
    </location>
</feature>
<reference evidence="1" key="1">
    <citation type="submission" date="2018-05" db="EMBL/GenBank/DDBJ databases">
        <authorList>
            <person name="Lanie J.A."/>
            <person name="Ng W.-L."/>
            <person name="Kazmierczak K.M."/>
            <person name="Andrzejewski T.M."/>
            <person name="Davidsen T.M."/>
            <person name="Wayne K.J."/>
            <person name="Tettelin H."/>
            <person name="Glass J.I."/>
            <person name="Rusch D."/>
            <person name="Podicherti R."/>
            <person name="Tsui H.-C.T."/>
            <person name="Winkler M.E."/>
        </authorList>
    </citation>
    <scope>NUCLEOTIDE SEQUENCE</scope>
</reference>
<gene>
    <name evidence="1" type="ORF">METZ01_LOCUS513343</name>
</gene>